<gene>
    <name evidence="15" type="ORF">RGCCGE502_00130</name>
</gene>
<dbReference type="NCBIfam" id="TIGR00229">
    <property type="entry name" value="sensory_box"/>
    <property type="match status" value="4"/>
</dbReference>
<dbReference type="Proteomes" id="UP000014411">
    <property type="component" value="Unassembled WGS sequence"/>
</dbReference>
<feature type="domain" description="PAC" evidence="14">
    <location>
        <begin position="411"/>
        <end position="463"/>
    </location>
</feature>
<dbReference type="PRINTS" id="PR00344">
    <property type="entry name" value="BCTRLSENSOR"/>
</dbReference>
<dbReference type="InterPro" id="IPR007895">
    <property type="entry name" value="MASE1"/>
</dbReference>
<dbReference type="FunFam" id="3.30.450.20:FF:000099">
    <property type="entry name" value="Sensory box sensor histidine kinase"/>
    <property type="match status" value="1"/>
</dbReference>
<dbReference type="InterPro" id="IPR052162">
    <property type="entry name" value="Sensor_kinase/Photoreceptor"/>
</dbReference>
<keyword evidence="10 11" id="KW-0472">Membrane</keyword>
<feature type="transmembrane region" description="Helical" evidence="11">
    <location>
        <begin position="299"/>
        <end position="318"/>
    </location>
</feature>
<dbReference type="eggNOG" id="COG3447">
    <property type="taxonomic scope" value="Bacteria"/>
</dbReference>
<dbReference type="Pfam" id="PF00512">
    <property type="entry name" value="HisKA"/>
    <property type="match status" value="1"/>
</dbReference>
<keyword evidence="8 15" id="KW-0418">Kinase</keyword>
<comment type="caution">
    <text evidence="15">The sequence shown here is derived from an EMBL/GenBank/DDBJ whole genome shotgun (WGS) entry which is preliminary data.</text>
</comment>
<feature type="domain" description="PAS" evidence="13">
    <location>
        <begin position="593"/>
        <end position="671"/>
    </location>
</feature>
<evidence type="ECO:0000259" key="13">
    <source>
        <dbReference type="PROSITE" id="PS50112"/>
    </source>
</evidence>
<dbReference type="eggNOG" id="COG2202">
    <property type="taxonomic scope" value="Bacteria"/>
</dbReference>
<feature type="domain" description="PAS" evidence="13">
    <location>
        <begin position="464"/>
        <end position="537"/>
    </location>
</feature>
<evidence type="ECO:0000256" key="8">
    <source>
        <dbReference type="ARBA" id="ARBA00022777"/>
    </source>
</evidence>
<keyword evidence="5" id="KW-0597">Phosphoprotein</keyword>
<dbReference type="InterPro" id="IPR013655">
    <property type="entry name" value="PAS_fold_3"/>
</dbReference>
<evidence type="ECO:0000256" key="11">
    <source>
        <dbReference type="SAM" id="Phobius"/>
    </source>
</evidence>
<dbReference type="HOGENOM" id="CLU_004316_0_0_5"/>
<evidence type="ECO:0000259" key="12">
    <source>
        <dbReference type="PROSITE" id="PS50109"/>
    </source>
</evidence>
<dbReference type="InterPro" id="IPR036890">
    <property type="entry name" value="HATPase_C_sf"/>
</dbReference>
<dbReference type="EMBL" id="AEYE02000001">
    <property type="protein sequence ID" value="EPF00316.1"/>
    <property type="molecule type" value="Genomic_DNA"/>
</dbReference>
<dbReference type="InterPro" id="IPR000700">
    <property type="entry name" value="PAS-assoc_C"/>
</dbReference>
<dbReference type="InterPro" id="IPR000014">
    <property type="entry name" value="PAS"/>
</dbReference>
<dbReference type="SMART" id="SM00086">
    <property type="entry name" value="PAC"/>
    <property type="match status" value="4"/>
</dbReference>
<keyword evidence="4" id="KW-1003">Cell membrane</keyword>
<dbReference type="InterPro" id="IPR035965">
    <property type="entry name" value="PAS-like_dom_sf"/>
</dbReference>
<feature type="transmembrane region" description="Helical" evidence="11">
    <location>
        <begin position="221"/>
        <end position="245"/>
    </location>
</feature>
<dbReference type="SUPFAM" id="SSF55785">
    <property type="entry name" value="PYP-like sensor domain (PAS domain)"/>
    <property type="match status" value="5"/>
</dbReference>
<feature type="transmembrane region" description="Helical" evidence="11">
    <location>
        <begin position="112"/>
        <end position="133"/>
    </location>
</feature>
<dbReference type="GO" id="GO:0005886">
    <property type="term" value="C:plasma membrane"/>
    <property type="evidence" value="ECO:0007669"/>
    <property type="project" value="UniProtKB-SubCell"/>
</dbReference>
<evidence type="ECO:0000256" key="9">
    <source>
        <dbReference type="ARBA" id="ARBA00022989"/>
    </source>
</evidence>
<dbReference type="Gene3D" id="3.30.450.20">
    <property type="entry name" value="PAS domain"/>
    <property type="match status" value="5"/>
</dbReference>
<feature type="domain" description="PAC" evidence="14">
    <location>
        <begin position="807"/>
        <end position="859"/>
    </location>
</feature>
<dbReference type="SMART" id="SM00388">
    <property type="entry name" value="HisKA"/>
    <property type="match status" value="1"/>
</dbReference>
<dbReference type="PROSITE" id="PS50112">
    <property type="entry name" value="PAS"/>
    <property type="match status" value="4"/>
</dbReference>
<protein>
    <recommendedName>
        <fullName evidence="3">histidine kinase</fullName>
        <ecNumber evidence="3">2.7.13.3</ecNumber>
    </recommendedName>
</protein>
<dbReference type="PANTHER" id="PTHR43304">
    <property type="entry name" value="PHYTOCHROME-LIKE PROTEIN CPH1"/>
    <property type="match status" value="1"/>
</dbReference>
<dbReference type="InterPro" id="IPR003661">
    <property type="entry name" value="HisK_dim/P_dom"/>
</dbReference>
<feature type="domain" description="PAC" evidence="14">
    <location>
        <begin position="674"/>
        <end position="726"/>
    </location>
</feature>
<organism evidence="15 16">
    <name type="scientific">Rhizobium grahamii CCGE 502</name>
    <dbReference type="NCBI Taxonomy" id="990285"/>
    <lineage>
        <taxon>Bacteria</taxon>
        <taxon>Pseudomonadati</taxon>
        <taxon>Pseudomonadota</taxon>
        <taxon>Alphaproteobacteria</taxon>
        <taxon>Hyphomicrobiales</taxon>
        <taxon>Rhizobiaceae</taxon>
        <taxon>Rhizobium/Agrobacterium group</taxon>
        <taxon>Rhizobium</taxon>
    </lineage>
</organism>
<evidence type="ECO:0000256" key="2">
    <source>
        <dbReference type="ARBA" id="ARBA00004651"/>
    </source>
</evidence>
<evidence type="ECO:0000313" key="16">
    <source>
        <dbReference type="Proteomes" id="UP000014411"/>
    </source>
</evidence>
<feature type="domain" description="Histidine kinase" evidence="12">
    <location>
        <begin position="1037"/>
        <end position="1249"/>
    </location>
</feature>
<dbReference type="Gene3D" id="1.10.287.130">
    <property type="match status" value="1"/>
</dbReference>
<feature type="domain" description="PAS" evidence="13">
    <location>
        <begin position="332"/>
        <end position="408"/>
    </location>
</feature>
<dbReference type="SUPFAM" id="SSF47384">
    <property type="entry name" value="Homodimeric domain of signal transducing histidine kinase"/>
    <property type="match status" value="1"/>
</dbReference>
<dbReference type="InterPro" id="IPR036097">
    <property type="entry name" value="HisK_dim/P_sf"/>
</dbReference>
<dbReference type="SUPFAM" id="SSF55874">
    <property type="entry name" value="ATPase domain of HSP90 chaperone/DNA topoisomerase II/histidine kinase"/>
    <property type="match status" value="1"/>
</dbReference>
<dbReference type="AlphaFoldDB" id="S3HR79"/>
<name>S3HR79_9HYPH</name>
<reference evidence="15 16" key="1">
    <citation type="journal article" date="2012" name="J. Bacteriol.">
        <title>Genome sequence of Rhizobium grahamii CCGE502, a broad-host-range symbiont with low nodulation competitiveness in Phaseolus vulgaris.</title>
        <authorList>
            <person name="Althabegoiti M.J."/>
            <person name="Lozano L."/>
            <person name="Torres-Tejerizo G."/>
            <person name="Ormeno-Orrillo E."/>
            <person name="Rogel M.A."/>
            <person name="Gonzalez V."/>
            <person name="Martinez-Romero E."/>
        </authorList>
    </citation>
    <scope>NUCLEOTIDE SEQUENCE [LARGE SCALE GENOMIC DNA]</scope>
    <source>
        <strain evidence="15 16">CCGE 502</strain>
    </source>
</reference>
<evidence type="ECO:0000256" key="10">
    <source>
        <dbReference type="ARBA" id="ARBA00023136"/>
    </source>
</evidence>
<dbReference type="InterPro" id="IPR001610">
    <property type="entry name" value="PAC"/>
</dbReference>
<keyword evidence="9 11" id="KW-1133">Transmembrane helix</keyword>
<evidence type="ECO:0000256" key="6">
    <source>
        <dbReference type="ARBA" id="ARBA00022679"/>
    </source>
</evidence>
<evidence type="ECO:0000259" key="14">
    <source>
        <dbReference type="PROSITE" id="PS50113"/>
    </source>
</evidence>
<dbReference type="CDD" id="cd00130">
    <property type="entry name" value="PAS"/>
    <property type="match status" value="4"/>
</dbReference>
<dbReference type="Pfam" id="PF02518">
    <property type="entry name" value="HATPase_c"/>
    <property type="match status" value="1"/>
</dbReference>
<dbReference type="InterPro" id="IPR004358">
    <property type="entry name" value="Sig_transdc_His_kin-like_C"/>
</dbReference>
<dbReference type="GO" id="GO:0000155">
    <property type="term" value="F:phosphorelay sensor kinase activity"/>
    <property type="evidence" value="ECO:0007669"/>
    <property type="project" value="InterPro"/>
</dbReference>
<sequence>MRNLDCPEKGSLALNELGDNMISELERSRWSRIGSRRPRYLHMGLFIVAYVLGAGFAQLLAVVPGTDISIWPPSGVFIATLVVATPLSWPWWVLAGLMAELSCNLLWFHNPLPVAVLINSGNALEAVFGAWLIQRTCRRPVRLETLREVVVLALVGAGIAPIISATVGSATLAWFGMQSFTGAWPLFWIGDATGVLIVAPLALVLVQNWRRENSISAAPRWIEACAVGLIFLGVAAFSLSSYLPFAYLIMPPLLWAAARFEFKGAVIALALLALITAAFTITGVSQFAGDPASQHQKQIMLQLFLAISALSALVVAAISRQHHTALVTLRESERQLSQLIDMVPIHLWRLSPNGEPVFFNRRMVDYLGMDVADTDRPGMSRLEAFTETVHPDDAAQVWESLRRCLATGDSFALRCRLRRADGAYRWMSSRAEPMRDDGGRIVQWYGLCHDIDDQMHAEGALRRSERQLQQMIDTVPAMIWCMTPEGIPCYLNKRTTDITGITLKDMVAPDGARYLAVVHPDERDGVDRTLAHAIATGTSFTARYRQRRSGTSHRWVESRAEPLRDDLGKIVQWYGVSVDIDDLVTTQEALRDSEREFSQIVNMVPVHIRRLTPEGEPTFFNKRLLDFAGLEALENLDRSGLSRLAAAITTLVHPDDAGGLSESFQYSVATGAPYSMKYRIRRADGAYRWVDGRAEPLRDENGKIVQWYVISIDIDDEMRAQEALRERERELSQLVDMVPSLLWRLDPEGRTTFFNKRIRDFFGPGIPDLDNPEGNRLPTIIEAIAHPDDVAGLKEALGRCLATGEHFSMKYRMRYADGVYRWVDGRAEPLRGPSGGITQWFGLSHDIDDQVRAQEALRQSEQLYRAVFHYTPIPLWRVNTSRLDELLNQVRSQGVTDLGRYMNEHPDFLKEAMDLTVIEEVNRSAIELFGTKHDTDLTGPITPYWQAPSDRVRRSFEARFRGEQSHAEHAKFRTYDGRAREGLHTTVFPSALANLGISIGSFLDATDRIKAQEDLRMAHENMARANQAASLAELSASIAHEVGQPLAALVSSSDACQRWLTANPPNMERAQMALERIMRSANSASNVVTRIRALFKQSAETRSITDLEGIIAEARDLLAEEASRRRVRMAVEVEDGLPRIAVDRVQIQQVLINLMRNGMEAMDLTTDDRVLSVHLRRMKGVVQTEISDRGPGIEFPEKIFQPFFTTKEQGMGMGLAICRSIVESHDGRLWAENNRPFGATFIFTLPIEVNLELSGQVASGLRAERDRVS</sequence>
<dbReference type="SMART" id="SM00387">
    <property type="entry name" value="HATPase_c"/>
    <property type="match status" value="1"/>
</dbReference>
<proteinExistence type="predicted"/>
<comment type="subcellular location">
    <subcellularLocation>
        <location evidence="2">Cell membrane</location>
        <topology evidence="2">Multi-pass membrane protein</topology>
    </subcellularLocation>
</comment>
<keyword evidence="6" id="KW-0808">Transferase</keyword>
<feature type="transmembrane region" description="Helical" evidence="11">
    <location>
        <begin position="187"/>
        <end position="209"/>
    </location>
</feature>
<dbReference type="EC" id="2.7.13.3" evidence="3"/>
<dbReference type="Pfam" id="PF08447">
    <property type="entry name" value="PAS_3"/>
    <property type="match status" value="4"/>
</dbReference>
<dbReference type="CDD" id="cd00082">
    <property type="entry name" value="HisKA"/>
    <property type="match status" value="1"/>
</dbReference>
<dbReference type="PROSITE" id="PS50113">
    <property type="entry name" value="PAC"/>
    <property type="match status" value="4"/>
</dbReference>
<dbReference type="SMART" id="SM00091">
    <property type="entry name" value="PAS"/>
    <property type="match status" value="4"/>
</dbReference>
<feature type="domain" description="PAS" evidence="13">
    <location>
        <begin position="727"/>
        <end position="804"/>
    </location>
</feature>
<keyword evidence="16" id="KW-1185">Reference proteome</keyword>
<keyword evidence="7 11" id="KW-0812">Transmembrane</keyword>
<dbReference type="InterPro" id="IPR003594">
    <property type="entry name" value="HATPase_dom"/>
</dbReference>
<feature type="transmembrane region" description="Helical" evidence="11">
    <location>
        <begin position="265"/>
        <end position="287"/>
    </location>
</feature>
<comment type="catalytic activity">
    <reaction evidence="1">
        <text>ATP + protein L-histidine = ADP + protein N-phospho-L-histidine.</text>
        <dbReference type="EC" id="2.7.13.3"/>
    </reaction>
</comment>
<evidence type="ECO:0000256" key="5">
    <source>
        <dbReference type="ARBA" id="ARBA00022553"/>
    </source>
</evidence>
<dbReference type="InterPro" id="IPR005467">
    <property type="entry name" value="His_kinase_dom"/>
</dbReference>
<evidence type="ECO:0000256" key="3">
    <source>
        <dbReference type="ARBA" id="ARBA00012438"/>
    </source>
</evidence>
<evidence type="ECO:0000256" key="4">
    <source>
        <dbReference type="ARBA" id="ARBA00022475"/>
    </source>
</evidence>
<feature type="transmembrane region" description="Helical" evidence="11">
    <location>
        <begin position="149"/>
        <end position="175"/>
    </location>
</feature>
<dbReference type="Pfam" id="PF05231">
    <property type="entry name" value="MASE1"/>
    <property type="match status" value="1"/>
</dbReference>
<dbReference type="Gene3D" id="3.30.565.10">
    <property type="entry name" value="Histidine kinase-like ATPase, C-terminal domain"/>
    <property type="match status" value="1"/>
</dbReference>
<dbReference type="PANTHER" id="PTHR43304:SF1">
    <property type="entry name" value="PAC DOMAIN-CONTAINING PROTEIN"/>
    <property type="match status" value="1"/>
</dbReference>
<feature type="domain" description="PAC" evidence="14">
    <location>
        <begin position="540"/>
        <end position="592"/>
    </location>
</feature>
<accession>S3HR79</accession>
<evidence type="ECO:0000256" key="1">
    <source>
        <dbReference type="ARBA" id="ARBA00000085"/>
    </source>
</evidence>
<feature type="transmembrane region" description="Helical" evidence="11">
    <location>
        <begin position="40"/>
        <end position="63"/>
    </location>
</feature>
<feature type="transmembrane region" description="Helical" evidence="11">
    <location>
        <begin position="75"/>
        <end position="92"/>
    </location>
</feature>
<dbReference type="PROSITE" id="PS50109">
    <property type="entry name" value="HIS_KIN"/>
    <property type="match status" value="1"/>
</dbReference>
<evidence type="ECO:0000313" key="15">
    <source>
        <dbReference type="EMBL" id="EPF00316.1"/>
    </source>
</evidence>
<evidence type="ECO:0000256" key="7">
    <source>
        <dbReference type="ARBA" id="ARBA00022692"/>
    </source>
</evidence>
<dbReference type="eggNOG" id="COG4191">
    <property type="taxonomic scope" value="Bacteria"/>
</dbReference>
<dbReference type="STRING" id="990285.RGCCGE502_00130"/>